<dbReference type="PROSITE" id="PS00723">
    <property type="entry name" value="POLYPRENYL_SYNTHASE_1"/>
    <property type="match status" value="1"/>
</dbReference>
<protein>
    <recommendedName>
        <fullName evidence="4">Farnesyl diphosphate synthase</fullName>
        <ecNumber evidence="3">2.5.1.10</ecNumber>
    </recommendedName>
    <alternativeName>
        <fullName evidence="10">(2E,6E)-farnesyl diphosphate synthase</fullName>
    </alternativeName>
    <alternativeName>
        <fullName evidence="9">Geranyltranstransferase</fullName>
    </alternativeName>
</protein>
<dbReference type="FunFam" id="1.10.600.10:FF:000001">
    <property type="entry name" value="Geranylgeranyl diphosphate synthase"/>
    <property type="match status" value="1"/>
</dbReference>
<dbReference type="InterPro" id="IPR053378">
    <property type="entry name" value="Prenyl_diphosphate_synthase"/>
</dbReference>
<dbReference type="NCBIfam" id="NF045485">
    <property type="entry name" value="FPPsyn"/>
    <property type="match status" value="1"/>
</dbReference>
<dbReference type="GO" id="GO:0046872">
    <property type="term" value="F:metal ion binding"/>
    <property type="evidence" value="ECO:0007669"/>
    <property type="project" value="UniProtKB-KW"/>
</dbReference>
<sequence>MSIQTELEQDLKFVNSHLVSFLPKPAAGAEHVYDAAVYSLENGGKRIRPLLCLAFAKACGADREAALAYACGVEFIHTYSLIHDDLPCMDNDDMRRGKPSCHIAFGEATALLAGDLLLTEAFGALAESGLSAQQNAGAVSVLAACAGGRGMIGGQVLDLKYEQASPTLEEVCAVHRSKTGALIYAACALGCIAAGAGEEALQTAKEYAYALGMAFQIRDDILDVVGDAQKLGKPVGSDAENDKTTYVSLVGLEQAEKDVQLFTQRAVDAVRPVDKNGVLTHIASLLADRQA</sequence>
<dbReference type="Gene3D" id="1.10.600.10">
    <property type="entry name" value="Farnesyl Diphosphate Synthase"/>
    <property type="match status" value="1"/>
</dbReference>
<evidence type="ECO:0000256" key="3">
    <source>
        <dbReference type="ARBA" id="ARBA00012439"/>
    </source>
</evidence>
<reference evidence="13" key="2">
    <citation type="journal article" date="2021" name="PeerJ">
        <title>Extensive microbial diversity within the chicken gut microbiome revealed by metagenomics and culture.</title>
        <authorList>
            <person name="Gilroy R."/>
            <person name="Ravi A."/>
            <person name="Getino M."/>
            <person name="Pursley I."/>
            <person name="Horton D.L."/>
            <person name="Alikhan N.F."/>
            <person name="Baker D."/>
            <person name="Gharbi K."/>
            <person name="Hall N."/>
            <person name="Watson M."/>
            <person name="Adriaenssens E.M."/>
            <person name="Foster-Nyarko E."/>
            <person name="Jarju S."/>
            <person name="Secka A."/>
            <person name="Antonio M."/>
            <person name="Oren A."/>
            <person name="Chaudhuri R.R."/>
            <person name="La Ragione R."/>
            <person name="Hildebrand F."/>
            <person name="Pallen M.J."/>
        </authorList>
    </citation>
    <scope>NUCLEOTIDE SEQUENCE</scope>
    <source>
        <strain evidence="13">CHK176-6737</strain>
    </source>
</reference>
<dbReference type="GO" id="GO:0005737">
    <property type="term" value="C:cytoplasm"/>
    <property type="evidence" value="ECO:0007669"/>
    <property type="project" value="UniProtKB-ARBA"/>
</dbReference>
<keyword evidence="5 12" id="KW-0808">Transferase</keyword>
<gene>
    <name evidence="13" type="ORF">IAD23_06075</name>
</gene>
<dbReference type="InterPro" id="IPR000092">
    <property type="entry name" value="Polyprenyl_synt"/>
</dbReference>
<dbReference type="Pfam" id="PF00348">
    <property type="entry name" value="polyprenyl_synt"/>
    <property type="match status" value="1"/>
</dbReference>
<evidence type="ECO:0000256" key="10">
    <source>
        <dbReference type="ARBA" id="ARBA00032873"/>
    </source>
</evidence>
<dbReference type="AlphaFoldDB" id="A0A9D1MV85"/>
<name>A0A9D1MV85_9FIRM</name>
<proteinExistence type="inferred from homology"/>
<dbReference type="SFLD" id="SFLDG01017">
    <property type="entry name" value="Polyprenyl_Transferase_Like"/>
    <property type="match status" value="1"/>
</dbReference>
<keyword evidence="6" id="KW-0479">Metal-binding</keyword>
<dbReference type="EC" id="2.5.1.10" evidence="3"/>
<dbReference type="PROSITE" id="PS00444">
    <property type="entry name" value="POLYPRENYL_SYNTHASE_2"/>
    <property type="match status" value="1"/>
</dbReference>
<evidence type="ECO:0000256" key="4">
    <source>
        <dbReference type="ARBA" id="ARBA00015100"/>
    </source>
</evidence>
<dbReference type="PANTHER" id="PTHR43281:SF1">
    <property type="entry name" value="FARNESYL DIPHOSPHATE SYNTHASE"/>
    <property type="match status" value="1"/>
</dbReference>
<dbReference type="Proteomes" id="UP000824125">
    <property type="component" value="Unassembled WGS sequence"/>
</dbReference>
<comment type="cofactor">
    <cofactor evidence="1">
        <name>Mg(2+)</name>
        <dbReference type="ChEBI" id="CHEBI:18420"/>
    </cofactor>
</comment>
<evidence type="ECO:0000313" key="13">
    <source>
        <dbReference type="EMBL" id="HIU69510.1"/>
    </source>
</evidence>
<dbReference type="GO" id="GO:0016114">
    <property type="term" value="P:terpenoid biosynthetic process"/>
    <property type="evidence" value="ECO:0007669"/>
    <property type="project" value="UniProtKB-ARBA"/>
</dbReference>
<dbReference type="CDD" id="cd00685">
    <property type="entry name" value="Trans_IPPS_HT"/>
    <property type="match status" value="1"/>
</dbReference>
<accession>A0A9D1MV85</accession>
<dbReference type="SFLD" id="SFLDS00005">
    <property type="entry name" value="Isoprenoid_Synthase_Type_I"/>
    <property type="match status" value="1"/>
</dbReference>
<dbReference type="SUPFAM" id="SSF48576">
    <property type="entry name" value="Terpenoid synthases"/>
    <property type="match status" value="1"/>
</dbReference>
<evidence type="ECO:0000256" key="6">
    <source>
        <dbReference type="ARBA" id="ARBA00022723"/>
    </source>
</evidence>
<evidence type="ECO:0000256" key="5">
    <source>
        <dbReference type="ARBA" id="ARBA00022679"/>
    </source>
</evidence>
<evidence type="ECO:0000256" key="1">
    <source>
        <dbReference type="ARBA" id="ARBA00001946"/>
    </source>
</evidence>
<keyword evidence="8" id="KW-0414">Isoprene biosynthesis</keyword>
<dbReference type="InterPro" id="IPR008949">
    <property type="entry name" value="Isoprenoid_synthase_dom_sf"/>
</dbReference>
<evidence type="ECO:0000256" key="9">
    <source>
        <dbReference type="ARBA" id="ARBA00032380"/>
    </source>
</evidence>
<evidence type="ECO:0000256" key="2">
    <source>
        <dbReference type="ARBA" id="ARBA00006706"/>
    </source>
</evidence>
<evidence type="ECO:0000313" key="14">
    <source>
        <dbReference type="Proteomes" id="UP000824125"/>
    </source>
</evidence>
<dbReference type="EMBL" id="DVNM01000032">
    <property type="protein sequence ID" value="HIU69510.1"/>
    <property type="molecule type" value="Genomic_DNA"/>
</dbReference>
<evidence type="ECO:0000256" key="12">
    <source>
        <dbReference type="RuleBase" id="RU004466"/>
    </source>
</evidence>
<comment type="catalytic activity">
    <reaction evidence="11">
        <text>isopentenyl diphosphate + (2E)-geranyl diphosphate = (2E,6E)-farnesyl diphosphate + diphosphate</text>
        <dbReference type="Rhea" id="RHEA:19361"/>
        <dbReference type="ChEBI" id="CHEBI:33019"/>
        <dbReference type="ChEBI" id="CHEBI:58057"/>
        <dbReference type="ChEBI" id="CHEBI:128769"/>
        <dbReference type="ChEBI" id="CHEBI:175763"/>
        <dbReference type="EC" id="2.5.1.10"/>
    </reaction>
</comment>
<dbReference type="GO" id="GO:0004337">
    <property type="term" value="F:(2E,6E)-farnesyl diphosphate synthase activity"/>
    <property type="evidence" value="ECO:0007669"/>
    <property type="project" value="UniProtKB-EC"/>
</dbReference>
<evidence type="ECO:0000256" key="11">
    <source>
        <dbReference type="ARBA" id="ARBA00049399"/>
    </source>
</evidence>
<dbReference type="InterPro" id="IPR033749">
    <property type="entry name" value="Polyprenyl_synt_CS"/>
</dbReference>
<keyword evidence="7" id="KW-0460">Magnesium</keyword>
<comment type="caution">
    <text evidence="13">The sequence shown here is derived from an EMBL/GenBank/DDBJ whole genome shotgun (WGS) entry which is preliminary data.</text>
</comment>
<evidence type="ECO:0000256" key="8">
    <source>
        <dbReference type="ARBA" id="ARBA00023229"/>
    </source>
</evidence>
<dbReference type="PANTHER" id="PTHR43281">
    <property type="entry name" value="FARNESYL DIPHOSPHATE SYNTHASE"/>
    <property type="match status" value="1"/>
</dbReference>
<comment type="similarity">
    <text evidence="2 12">Belongs to the FPP/GGPP synthase family.</text>
</comment>
<evidence type="ECO:0000256" key="7">
    <source>
        <dbReference type="ARBA" id="ARBA00022842"/>
    </source>
</evidence>
<reference evidence="13" key="1">
    <citation type="submission" date="2020-10" db="EMBL/GenBank/DDBJ databases">
        <authorList>
            <person name="Gilroy R."/>
        </authorList>
    </citation>
    <scope>NUCLEOTIDE SEQUENCE</scope>
    <source>
        <strain evidence="13">CHK176-6737</strain>
    </source>
</reference>
<organism evidence="13 14">
    <name type="scientific">Candidatus Scybalenecus merdavium</name>
    <dbReference type="NCBI Taxonomy" id="2840939"/>
    <lineage>
        <taxon>Bacteria</taxon>
        <taxon>Bacillati</taxon>
        <taxon>Bacillota</taxon>
        <taxon>Clostridia</taxon>
        <taxon>Eubacteriales</taxon>
        <taxon>Oscillospiraceae</taxon>
        <taxon>Oscillospiraceae incertae sedis</taxon>
        <taxon>Candidatus Scybalenecus</taxon>
    </lineage>
</organism>